<evidence type="ECO:0000313" key="3">
    <source>
        <dbReference type="Proteomes" id="UP000271031"/>
    </source>
</evidence>
<dbReference type="SUPFAM" id="SSF55961">
    <property type="entry name" value="Bet v1-like"/>
    <property type="match status" value="1"/>
</dbReference>
<keyword evidence="2" id="KW-0132">Cell division</keyword>
<dbReference type="GO" id="GO:0051301">
    <property type="term" value="P:cell division"/>
    <property type="evidence" value="ECO:0007669"/>
    <property type="project" value="UniProtKB-KW"/>
</dbReference>
<dbReference type="OrthoDB" id="9801773at2"/>
<accession>A0A3M8DS55</accession>
<dbReference type="Gene3D" id="3.30.530.20">
    <property type="match status" value="1"/>
</dbReference>
<dbReference type="AlphaFoldDB" id="A0A3M8DS55"/>
<protein>
    <submittedName>
        <fullName evidence="2">Cell division protein</fullName>
    </submittedName>
</protein>
<evidence type="ECO:0000313" key="2">
    <source>
        <dbReference type="EMBL" id="RNB89807.1"/>
    </source>
</evidence>
<gene>
    <name evidence="2" type="ORF">EDM56_11625</name>
</gene>
<name>A0A3M8DS55_9BACL</name>
<evidence type="ECO:0000259" key="1">
    <source>
        <dbReference type="Pfam" id="PF03364"/>
    </source>
</evidence>
<dbReference type="InterPro" id="IPR005031">
    <property type="entry name" value="COQ10_START"/>
</dbReference>
<dbReference type="Pfam" id="PF03364">
    <property type="entry name" value="Polyketide_cyc"/>
    <property type="match status" value="1"/>
</dbReference>
<reference evidence="2 3" key="1">
    <citation type="submission" date="2018-10" db="EMBL/GenBank/DDBJ databases">
        <title>Phylogenomics of Brevibacillus.</title>
        <authorList>
            <person name="Dunlap C."/>
        </authorList>
    </citation>
    <scope>NUCLEOTIDE SEQUENCE [LARGE SCALE GENOMIC DNA]</scope>
    <source>
        <strain evidence="2 3">JCM 15716</strain>
    </source>
</reference>
<dbReference type="Proteomes" id="UP000271031">
    <property type="component" value="Unassembled WGS sequence"/>
</dbReference>
<proteinExistence type="predicted"/>
<keyword evidence="2" id="KW-0131">Cell cycle</keyword>
<feature type="domain" description="Coenzyme Q-binding protein COQ10 START" evidence="1">
    <location>
        <begin position="49"/>
        <end position="119"/>
    </location>
</feature>
<sequence>MPMIETDLFIQAPPEICFDCSRSIELHMESTAQTGERAIAGRTSGLIELGETVTWEAVHFGIKQRLTAKITEFDRPARFVDEMVQGAFQSFHHTHDFTATADGTWMKDTFRYTSPLGWLGKLADWLFLEAYMKKFLVQRNHVIKQAAEKAWERQRDS</sequence>
<keyword evidence="3" id="KW-1185">Reference proteome</keyword>
<dbReference type="EMBL" id="RHHQ01000008">
    <property type="protein sequence ID" value="RNB89807.1"/>
    <property type="molecule type" value="Genomic_DNA"/>
</dbReference>
<organism evidence="2 3">
    <name type="scientific">Brevibacillus fluminis</name>
    <dbReference type="NCBI Taxonomy" id="511487"/>
    <lineage>
        <taxon>Bacteria</taxon>
        <taxon>Bacillati</taxon>
        <taxon>Bacillota</taxon>
        <taxon>Bacilli</taxon>
        <taxon>Bacillales</taxon>
        <taxon>Paenibacillaceae</taxon>
        <taxon>Brevibacillus</taxon>
    </lineage>
</organism>
<dbReference type="InterPro" id="IPR023393">
    <property type="entry name" value="START-like_dom_sf"/>
</dbReference>
<dbReference type="RefSeq" id="WP_122918061.1">
    <property type="nucleotide sequence ID" value="NZ_RHHQ01000008.1"/>
</dbReference>
<comment type="caution">
    <text evidence="2">The sequence shown here is derived from an EMBL/GenBank/DDBJ whole genome shotgun (WGS) entry which is preliminary data.</text>
</comment>
<dbReference type="CDD" id="cd07820">
    <property type="entry name" value="SRPBCC_3"/>
    <property type="match status" value="1"/>
</dbReference>